<organism evidence="3 4">
    <name type="scientific">Nocardia macrotermitis</name>
    <dbReference type="NCBI Taxonomy" id="2585198"/>
    <lineage>
        <taxon>Bacteria</taxon>
        <taxon>Bacillati</taxon>
        <taxon>Actinomycetota</taxon>
        <taxon>Actinomycetes</taxon>
        <taxon>Mycobacteriales</taxon>
        <taxon>Nocardiaceae</taxon>
        <taxon>Nocardia</taxon>
    </lineage>
</organism>
<dbReference type="AlphaFoldDB" id="A0A7K0CU95"/>
<sequence length="580" mass="61289">MRRGITGSMFRLLVVAASAAAAAVPVAPVAGADPEGADRVETPVRIASPVTSVDESVVRVRVPLPDSVGAQPAACDWLSYLRYRDANGPSVAAEADRILIAQPGILEGAGAFDSVARNTVAAAARRGEHIEFWALDRRSNCLDDHTGVRAGLAAHNYDVALDYYYHHRPVDGHTFAGFLGNDQVAWLANVGIAQTITDEYDLLVHELPDPALRERKVLCGGHSLGGVVTAFFADADFGGTPGYRQCAGYFALDTAISPTLSALSGLPSPWSILPSGGLDYEATQAALRSGVAPRTLNLPVLIGPETMTLLGIVGLAADVDPDGQSHLAAALPRTPNLDTTLRFLFSRDATTFAAGSPSVRQFRLTNAAVLGALMGNASQPLAFLQTSPGFFDGGPVRDKDFPLPQDLAHNPALTPLTRAALGPDTLGIPDQPDGPLYTWRNYDRITAPGATVYRDSAGKPYATPETEVTDIGELARSLAAQPLPFTEDYFPTKLATDIFQVDDPQIARLLVHPEGVTAHPTINLLGGSGLVIGNGPPRSGRLVIAPGYHHLDVLTASAQQNNHRPEPISTSLADFAVDPR</sequence>
<comment type="caution">
    <text evidence="3">The sequence shown here is derived from an EMBL/GenBank/DDBJ whole genome shotgun (WGS) entry which is preliminary data.</text>
</comment>
<evidence type="ECO:0000313" key="3">
    <source>
        <dbReference type="EMBL" id="MQY16943.1"/>
    </source>
</evidence>
<gene>
    <name evidence="3" type="ORF">NRB20_00060</name>
</gene>
<protein>
    <submittedName>
        <fullName evidence="3">Uncharacterized protein</fullName>
    </submittedName>
</protein>
<feature type="signal peptide" evidence="2">
    <location>
        <begin position="1"/>
        <end position="32"/>
    </location>
</feature>
<dbReference type="RefSeq" id="WP_227833085.1">
    <property type="nucleotide sequence ID" value="NZ_WEGK01000001.1"/>
</dbReference>
<feature type="chain" id="PRO_5029762120" evidence="2">
    <location>
        <begin position="33"/>
        <end position="580"/>
    </location>
</feature>
<proteinExistence type="predicted"/>
<dbReference type="EMBL" id="WEGK01000001">
    <property type="protein sequence ID" value="MQY16943.1"/>
    <property type="molecule type" value="Genomic_DNA"/>
</dbReference>
<keyword evidence="4" id="KW-1185">Reference proteome</keyword>
<feature type="compositionally biased region" description="Polar residues" evidence="1">
    <location>
        <begin position="560"/>
        <end position="572"/>
    </location>
</feature>
<evidence type="ECO:0000256" key="2">
    <source>
        <dbReference type="SAM" id="SignalP"/>
    </source>
</evidence>
<accession>A0A7K0CU95</accession>
<keyword evidence="2" id="KW-0732">Signal</keyword>
<evidence type="ECO:0000256" key="1">
    <source>
        <dbReference type="SAM" id="MobiDB-lite"/>
    </source>
</evidence>
<reference evidence="3 4" key="1">
    <citation type="submission" date="2019-10" db="EMBL/GenBank/DDBJ databases">
        <title>Nocardia macrotermitis sp. nov. and Nocardia aurantia sp. nov., isolated from the gut of fungus growing-termite Macrotermes natalensis.</title>
        <authorList>
            <person name="Benndorf R."/>
            <person name="Schwitalla J."/>
            <person name="Martin K."/>
            <person name="De Beer W."/>
            <person name="Kaster A.-K."/>
            <person name="Vollmers J."/>
            <person name="Poulsen M."/>
            <person name="Beemelmanns C."/>
        </authorList>
    </citation>
    <scope>NUCLEOTIDE SEQUENCE [LARGE SCALE GENOMIC DNA]</scope>
    <source>
        <strain evidence="3 4">RB20</strain>
    </source>
</reference>
<evidence type="ECO:0000313" key="4">
    <source>
        <dbReference type="Proteomes" id="UP000438448"/>
    </source>
</evidence>
<feature type="region of interest" description="Disordered" evidence="1">
    <location>
        <begin position="560"/>
        <end position="580"/>
    </location>
</feature>
<dbReference type="Proteomes" id="UP000438448">
    <property type="component" value="Unassembled WGS sequence"/>
</dbReference>
<name>A0A7K0CU95_9NOCA</name>